<dbReference type="Gene3D" id="3.30.450.20">
    <property type="entry name" value="PAS domain"/>
    <property type="match status" value="4"/>
</dbReference>
<dbReference type="InterPro" id="IPR001610">
    <property type="entry name" value="PAC"/>
</dbReference>
<reference evidence="9" key="1">
    <citation type="journal article" date="2019" name="Int. J. Syst. Evol. Microbiol.">
        <title>The Global Catalogue of Microorganisms (GCM) 10K type strain sequencing project: providing services to taxonomists for standard genome sequencing and annotation.</title>
        <authorList>
            <consortium name="The Broad Institute Genomics Platform"/>
            <consortium name="The Broad Institute Genome Sequencing Center for Infectious Disease"/>
            <person name="Wu L."/>
            <person name="Ma J."/>
        </authorList>
    </citation>
    <scope>NUCLEOTIDE SEQUENCE [LARGE SCALE GENOMIC DNA]</scope>
    <source>
        <strain evidence="9">CCUG 55608</strain>
    </source>
</reference>
<dbReference type="Gene3D" id="2.10.70.100">
    <property type="match status" value="2"/>
</dbReference>
<dbReference type="InterPro" id="IPR004358">
    <property type="entry name" value="Sig_transdc_His_kin-like_C"/>
</dbReference>
<dbReference type="CDD" id="cd00130">
    <property type="entry name" value="PAS"/>
    <property type="match status" value="3"/>
</dbReference>
<dbReference type="InterPro" id="IPR013656">
    <property type="entry name" value="PAS_4"/>
</dbReference>
<dbReference type="InterPro" id="IPR005467">
    <property type="entry name" value="His_kinase_dom"/>
</dbReference>
<feature type="domain" description="PAC" evidence="7">
    <location>
        <begin position="348"/>
        <end position="401"/>
    </location>
</feature>
<proteinExistence type="predicted"/>
<dbReference type="SMART" id="SM00091">
    <property type="entry name" value="PAS"/>
    <property type="match status" value="4"/>
</dbReference>
<dbReference type="PANTHER" id="PTHR43304:SF1">
    <property type="entry name" value="PAC DOMAIN-CONTAINING PROTEIN"/>
    <property type="match status" value="1"/>
</dbReference>
<dbReference type="Gene3D" id="1.10.287.130">
    <property type="match status" value="1"/>
</dbReference>
<evidence type="ECO:0000259" key="6">
    <source>
        <dbReference type="PROSITE" id="PS50109"/>
    </source>
</evidence>
<evidence type="ECO:0000313" key="8">
    <source>
        <dbReference type="EMBL" id="MFD1141228.1"/>
    </source>
</evidence>
<gene>
    <name evidence="8" type="ORF">ACFQ4C_08920</name>
</gene>
<evidence type="ECO:0000256" key="4">
    <source>
        <dbReference type="ARBA" id="ARBA00022679"/>
    </source>
</evidence>
<comment type="catalytic activity">
    <reaction evidence="1">
        <text>ATP + protein L-histidine = ADP + protein N-phospho-L-histidine.</text>
        <dbReference type="EC" id="2.7.13.3"/>
    </reaction>
</comment>
<dbReference type="PANTHER" id="PTHR43304">
    <property type="entry name" value="PHYTOCHROME-LIKE PROTEIN CPH1"/>
    <property type="match status" value="1"/>
</dbReference>
<dbReference type="NCBIfam" id="TIGR00229">
    <property type="entry name" value="sensory_box"/>
    <property type="match status" value="2"/>
</dbReference>
<feature type="domain" description="PAC" evidence="7">
    <location>
        <begin position="91"/>
        <end position="143"/>
    </location>
</feature>
<evidence type="ECO:0000259" key="7">
    <source>
        <dbReference type="PROSITE" id="PS50113"/>
    </source>
</evidence>
<organism evidence="8 9">
    <name type="scientific">Larkinella insperata</name>
    <dbReference type="NCBI Taxonomy" id="332158"/>
    <lineage>
        <taxon>Bacteria</taxon>
        <taxon>Pseudomonadati</taxon>
        <taxon>Bacteroidota</taxon>
        <taxon>Cytophagia</taxon>
        <taxon>Cytophagales</taxon>
        <taxon>Spirosomataceae</taxon>
        <taxon>Larkinella</taxon>
    </lineage>
</organism>
<dbReference type="CDD" id="cd00082">
    <property type="entry name" value="HisKA"/>
    <property type="match status" value="1"/>
</dbReference>
<dbReference type="InterPro" id="IPR003661">
    <property type="entry name" value="HisK_dim/P_dom"/>
</dbReference>
<evidence type="ECO:0000256" key="5">
    <source>
        <dbReference type="ARBA" id="ARBA00022777"/>
    </source>
</evidence>
<dbReference type="InterPro" id="IPR036890">
    <property type="entry name" value="HATPase_C_sf"/>
</dbReference>
<keyword evidence="3" id="KW-0597">Phosphoprotein</keyword>
<dbReference type="EMBL" id="JBHTLP010000008">
    <property type="protein sequence ID" value="MFD1141228.1"/>
    <property type="molecule type" value="Genomic_DNA"/>
</dbReference>
<dbReference type="SMART" id="SM00086">
    <property type="entry name" value="PAC"/>
    <property type="match status" value="2"/>
</dbReference>
<dbReference type="PRINTS" id="PR00344">
    <property type="entry name" value="BCTRLSENSOR"/>
</dbReference>
<dbReference type="InterPro" id="IPR036097">
    <property type="entry name" value="HisK_dim/P_sf"/>
</dbReference>
<dbReference type="Gene3D" id="3.30.565.10">
    <property type="entry name" value="Histidine kinase-like ATPase, C-terminal domain"/>
    <property type="match status" value="1"/>
</dbReference>
<dbReference type="InterPro" id="IPR052162">
    <property type="entry name" value="Sensor_kinase/Photoreceptor"/>
</dbReference>
<evidence type="ECO:0000256" key="2">
    <source>
        <dbReference type="ARBA" id="ARBA00012438"/>
    </source>
</evidence>
<evidence type="ECO:0000256" key="1">
    <source>
        <dbReference type="ARBA" id="ARBA00000085"/>
    </source>
</evidence>
<dbReference type="PROSITE" id="PS50113">
    <property type="entry name" value="PAC"/>
    <property type="match status" value="3"/>
</dbReference>
<keyword evidence="4" id="KW-0808">Transferase</keyword>
<comment type="caution">
    <text evidence="8">The sequence shown here is derived from an EMBL/GenBank/DDBJ whole genome shotgun (WGS) entry which is preliminary data.</text>
</comment>
<dbReference type="InterPro" id="IPR000700">
    <property type="entry name" value="PAS-assoc_C"/>
</dbReference>
<dbReference type="SUPFAM" id="SSF47384">
    <property type="entry name" value="Homodimeric domain of signal transducing histidine kinase"/>
    <property type="match status" value="1"/>
</dbReference>
<dbReference type="Pfam" id="PF08447">
    <property type="entry name" value="PAS_3"/>
    <property type="match status" value="2"/>
</dbReference>
<dbReference type="InterPro" id="IPR013655">
    <property type="entry name" value="PAS_fold_3"/>
</dbReference>
<dbReference type="InterPro" id="IPR035965">
    <property type="entry name" value="PAS-like_dom_sf"/>
</dbReference>
<name>A0ABW3Q877_9BACT</name>
<dbReference type="Pfam" id="PF00512">
    <property type="entry name" value="HisKA"/>
    <property type="match status" value="1"/>
</dbReference>
<dbReference type="Pfam" id="PF02518">
    <property type="entry name" value="HATPase_c"/>
    <property type="match status" value="1"/>
</dbReference>
<feature type="domain" description="Histidine kinase" evidence="6">
    <location>
        <begin position="557"/>
        <end position="785"/>
    </location>
</feature>
<keyword evidence="9" id="KW-1185">Reference proteome</keyword>
<feature type="domain" description="PAC" evidence="7">
    <location>
        <begin position="218"/>
        <end position="273"/>
    </location>
</feature>
<dbReference type="SMART" id="SM00387">
    <property type="entry name" value="HATPase_c"/>
    <property type="match status" value="1"/>
</dbReference>
<protein>
    <recommendedName>
        <fullName evidence="2">histidine kinase</fullName>
        <ecNumber evidence="2">2.7.13.3</ecNumber>
    </recommendedName>
</protein>
<dbReference type="SUPFAM" id="SSF55785">
    <property type="entry name" value="PYP-like sensor domain (PAS domain)"/>
    <property type="match status" value="4"/>
</dbReference>
<dbReference type="SUPFAM" id="SSF55874">
    <property type="entry name" value="ATPase domain of HSP90 chaperone/DNA topoisomerase II/histidine kinase"/>
    <property type="match status" value="1"/>
</dbReference>
<dbReference type="EC" id="2.7.13.3" evidence="2"/>
<dbReference type="RefSeq" id="WP_265991524.1">
    <property type="nucleotide sequence ID" value="NZ_CP110973.1"/>
</dbReference>
<sequence length="792" mass="88564">MNELTNSVERDMIVENERLRFALQAAGVGTWDFNLVTSQAEWSGICKQLFGLAPDAEVSAAILMSQVHIDDRERVQKANALALNPLNYKEHNIIFRTLNQEGTLRWVQARGKTIRDEQGRLTRFSGIVQDVTQTIVAQEKLEESELFSQNVFFNSPVAKVVLVGTDFQIRTINEKMLEILGCDASVIGRPYAEFLPGSVSASLLDQLRQVLETGETSYRPEEKVTSLRCGQPFTGYYNYTYKALYNTAGGIYGIMVTATDVTQQVLVRQQLEEAQESLRSAIELAELGTWSFNPTTGQTQYSDRLHGWFGVDNENNRNSAFDPVHEKDQARIQTAIARALTPESGGMYRAEYTVVNQHTGQERILHSQGRTYFNEQGKPIRLVGMSQDVTQQRQLQQELAFQVEQRTQALLEAKNNLQSIMDSAPMAIMFFSPLREAGRIVDFVWVNLNKTAEELYHRSAEELIGRRMLEVAPYVESMALFDRYVDVVKTGVAFHTEMELKESSIQGWFAITAVRREDGLTLTALDISERKRAELQVKATLADLQRSNANLEQFAYVASHDLQEPLRKIQAFGDVLMAQYGPQLAGGVDYLQRMQSAANRLSVLIKDLLAFSRISTQRELNAWVPLNDVIQTVLLDLEVGISETNAQIEVAQLPIIRGDASLIGQLFMNLFSNAIKFRQADTAPRIQVTCRTLASGQLPASVRPTRLTAQYYRIQVADNGIGFEQKYAERIFQVFQRLHGKSQYAGTGIGLAICARVVANHGGAITATSQPGRGATFEIYLPVSEPAASADS</sequence>
<evidence type="ECO:0000313" key="9">
    <source>
        <dbReference type="Proteomes" id="UP001597116"/>
    </source>
</evidence>
<dbReference type="PROSITE" id="PS50109">
    <property type="entry name" value="HIS_KIN"/>
    <property type="match status" value="1"/>
</dbReference>
<accession>A0ABW3Q877</accession>
<dbReference type="InterPro" id="IPR000014">
    <property type="entry name" value="PAS"/>
</dbReference>
<dbReference type="SMART" id="SM00388">
    <property type="entry name" value="HisKA"/>
    <property type="match status" value="1"/>
</dbReference>
<dbReference type="Pfam" id="PF08448">
    <property type="entry name" value="PAS_4"/>
    <property type="match status" value="2"/>
</dbReference>
<keyword evidence="5" id="KW-0418">Kinase</keyword>
<evidence type="ECO:0000256" key="3">
    <source>
        <dbReference type="ARBA" id="ARBA00022553"/>
    </source>
</evidence>
<dbReference type="InterPro" id="IPR003594">
    <property type="entry name" value="HATPase_dom"/>
</dbReference>
<dbReference type="Proteomes" id="UP001597116">
    <property type="component" value="Unassembled WGS sequence"/>
</dbReference>